<dbReference type="RefSeq" id="WP_120761537.1">
    <property type="nucleotide sequence ID" value="NZ_CP032630.1"/>
</dbReference>
<proteinExistence type="predicted"/>
<sequence>MFLFPDTTVLCNFAAVRRMPLLREFLGDRGRWVQSVEGEVKRGVAIHQDLELVVSEDWFGAAVSATKRGEIARIERFRTLHMFGDPTKPLQHLGESETFVVLNRAEFKGAAFLTDDFDAHRIFDGFDVPVLDTRDVIESLVAWNSLSASEGFDICEEMAAKQRTLRRPPAFPRDLG</sequence>
<dbReference type="OrthoDB" id="3733361at2"/>
<protein>
    <recommendedName>
        <fullName evidence="3">PIN domain-containing protein</fullName>
    </recommendedName>
</protein>
<evidence type="ECO:0008006" key="3">
    <source>
        <dbReference type="Google" id="ProtNLM"/>
    </source>
</evidence>
<dbReference type="KEGG" id="lyd:D7I47_02270"/>
<organism evidence="1 2">
    <name type="scientific">Protaetiibacter intestinalis</name>
    <dbReference type="NCBI Taxonomy" id="2419774"/>
    <lineage>
        <taxon>Bacteria</taxon>
        <taxon>Bacillati</taxon>
        <taxon>Actinomycetota</taxon>
        <taxon>Actinomycetes</taxon>
        <taxon>Micrococcales</taxon>
        <taxon>Microbacteriaceae</taxon>
        <taxon>Protaetiibacter</taxon>
    </lineage>
</organism>
<keyword evidence="2" id="KW-1185">Reference proteome</keyword>
<dbReference type="AlphaFoldDB" id="A0A387B7W1"/>
<accession>A0A387B7W1</accession>
<name>A0A387B7W1_9MICO</name>
<dbReference type="EMBL" id="CP032630">
    <property type="protein sequence ID" value="AYF97186.1"/>
    <property type="molecule type" value="Genomic_DNA"/>
</dbReference>
<evidence type="ECO:0000313" key="1">
    <source>
        <dbReference type="EMBL" id="AYF97186.1"/>
    </source>
</evidence>
<evidence type="ECO:0000313" key="2">
    <source>
        <dbReference type="Proteomes" id="UP000278886"/>
    </source>
</evidence>
<gene>
    <name evidence="1" type="ORF">D7I47_02270</name>
</gene>
<dbReference type="Proteomes" id="UP000278886">
    <property type="component" value="Chromosome"/>
</dbReference>
<reference evidence="2" key="1">
    <citation type="submission" date="2018-09" db="EMBL/GenBank/DDBJ databases">
        <title>Genome sequencing of strain 2DFWR-13.</title>
        <authorList>
            <person name="Heo J."/>
            <person name="Kim S.-J."/>
            <person name="Kwon S.-W."/>
        </authorList>
    </citation>
    <scope>NUCLEOTIDE SEQUENCE [LARGE SCALE GENOMIC DNA]</scope>
    <source>
        <strain evidence="2">2DFWR-13</strain>
    </source>
</reference>